<comment type="caution">
    <text evidence="4">The sequence shown here is derived from an EMBL/GenBank/DDBJ whole genome shotgun (WGS) entry which is preliminary data.</text>
</comment>
<evidence type="ECO:0000256" key="2">
    <source>
        <dbReference type="ARBA" id="ARBA00022840"/>
    </source>
</evidence>
<dbReference type="InterPro" id="IPR017871">
    <property type="entry name" value="ABC_transporter-like_CS"/>
</dbReference>
<dbReference type="PROSITE" id="PS50893">
    <property type="entry name" value="ABC_TRANSPORTER_2"/>
    <property type="match status" value="1"/>
</dbReference>
<dbReference type="Proteomes" id="UP001239019">
    <property type="component" value="Unassembled WGS sequence"/>
</dbReference>
<keyword evidence="5" id="KW-1185">Reference proteome</keyword>
<dbReference type="InterPro" id="IPR015854">
    <property type="entry name" value="ABC_transpr_LolD-like"/>
</dbReference>
<keyword evidence="1" id="KW-0547">Nucleotide-binding</keyword>
<keyword evidence="2 4" id="KW-0067">ATP-binding</keyword>
<dbReference type="InterPro" id="IPR003439">
    <property type="entry name" value="ABC_transporter-like_ATP-bd"/>
</dbReference>
<name>A0ABU0WAH2_9GAMM</name>
<dbReference type="PANTHER" id="PTHR24220:SF611">
    <property type="entry name" value="ATP-BINDING COMPONENT OF ABC TRANSPORTER-RELATED"/>
    <property type="match status" value="1"/>
</dbReference>
<gene>
    <name evidence="4" type="ORF">RBH19_11300</name>
</gene>
<proteinExistence type="predicted"/>
<dbReference type="InterPro" id="IPR027417">
    <property type="entry name" value="P-loop_NTPase"/>
</dbReference>
<sequence length="226" mass="24863">MSESSTREQPSGLAAVEVKNLRCRRGERELFHIHHWALPASGHGLLQGPSGCGKTTLLHLIAGLDVSAEGQLTVLGEGLLTKGSRQRDRFRARRIGLVFQDFHLLEGLTVEDNLRLAGWLGTRGDRRRPALELLDRLGLSGLARAWPHTLSQGEKQRVAIARALINHPDLILADEPTSALDDDNAEAVIRLLMEEADHHGASLLVSTHDARIADHFPHQLRLGGDR</sequence>
<dbReference type="SUPFAM" id="SSF52540">
    <property type="entry name" value="P-loop containing nucleoside triphosphate hydrolases"/>
    <property type="match status" value="1"/>
</dbReference>
<evidence type="ECO:0000259" key="3">
    <source>
        <dbReference type="PROSITE" id="PS50893"/>
    </source>
</evidence>
<feature type="domain" description="ABC transporter" evidence="3">
    <location>
        <begin position="16"/>
        <end position="226"/>
    </location>
</feature>
<protein>
    <submittedName>
        <fullName evidence="4">ATP-binding cassette domain-containing protein</fullName>
    </submittedName>
</protein>
<dbReference type="Gene3D" id="3.40.50.300">
    <property type="entry name" value="P-loop containing nucleotide triphosphate hydrolases"/>
    <property type="match status" value="1"/>
</dbReference>
<dbReference type="EMBL" id="JAVDDT010000007">
    <property type="protein sequence ID" value="MDQ2070465.1"/>
    <property type="molecule type" value="Genomic_DNA"/>
</dbReference>
<accession>A0ABU0WAH2</accession>
<evidence type="ECO:0000256" key="1">
    <source>
        <dbReference type="ARBA" id="ARBA00022741"/>
    </source>
</evidence>
<evidence type="ECO:0000313" key="5">
    <source>
        <dbReference type="Proteomes" id="UP001239019"/>
    </source>
</evidence>
<reference evidence="4 5" key="1">
    <citation type="submission" date="2023-08" db="EMBL/GenBank/DDBJ databases">
        <title>Whole-genome sequencing of halo(alkali)philic microorganisms from hypersaline lakes.</title>
        <authorList>
            <person name="Sorokin D.Y."/>
            <person name="Abbas B."/>
            <person name="Merkel A.Y."/>
        </authorList>
    </citation>
    <scope>NUCLEOTIDE SEQUENCE [LARGE SCALE GENOMIC DNA]</scope>
    <source>
        <strain evidence="4 5">AB-CW4</strain>
    </source>
</reference>
<dbReference type="PROSITE" id="PS00211">
    <property type="entry name" value="ABC_TRANSPORTER_1"/>
    <property type="match status" value="1"/>
</dbReference>
<dbReference type="InterPro" id="IPR003593">
    <property type="entry name" value="AAA+_ATPase"/>
</dbReference>
<dbReference type="PANTHER" id="PTHR24220">
    <property type="entry name" value="IMPORT ATP-BINDING PROTEIN"/>
    <property type="match status" value="1"/>
</dbReference>
<dbReference type="Pfam" id="PF00005">
    <property type="entry name" value="ABC_tran"/>
    <property type="match status" value="1"/>
</dbReference>
<organism evidence="4 5">
    <name type="scientific">Natronospira bacteriovora</name>
    <dbReference type="NCBI Taxonomy" id="3069753"/>
    <lineage>
        <taxon>Bacteria</taxon>
        <taxon>Pseudomonadati</taxon>
        <taxon>Pseudomonadota</taxon>
        <taxon>Gammaproteobacteria</taxon>
        <taxon>Natronospirales</taxon>
        <taxon>Natronospiraceae</taxon>
        <taxon>Natronospira</taxon>
    </lineage>
</organism>
<evidence type="ECO:0000313" key="4">
    <source>
        <dbReference type="EMBL" id="MDQ2070465.1"/>
    </source>
</evidence>
<dbReference type="SMART" id="SM00382">
    <property type="entry name" value="AAA"/>
    <property type="match status" value="1"/>
</dbReference>
<dbReference type="RefSeq" id="WP_306728965.1">
    <property type="nucleotide sequence ID" value="NZ_JAVDDT010000007.1"/>
</dbReference>
<dbReference type="GO" id="GO:0005524">
    <property type="term" value="F:ATP binding"/>
    <property type="evidence" value="ECO:0007669"/>
    <property type="project" value="UniProtKB-KW"/>
</dbReference>